<protein>
    <recommendedName>
        <fullName evidence="3">LysM domain-containing protein</fullName>
    </recommendedName>
</protein>
<reference evidence="1 2" key="1">
    <citation type="submission" date="2016-11" db="EMBL/GenBank/DDBJ databases">
        <title>Draft Genome Assembly of Colletotrichum chlorophyti a pathogen of herbaceous plants.</title>
        <authorList>
            <person name="Gan P."/>
            <person name="Narusaka M."/>
            <person name="Tsushima A."/>
            <person name="Narusaka Y."/>
            <person name="Takano Y."/>
            <person name="Shirasu K."/>
        </authorList>
    </citation>
    <scope>NUCLEOTIDE SEQUENCE [LARGE SCALE GENOMIC DNA]</scope>
    <source>
        <strain evidence="1 2">NTL11</strain>
    </source>
</reference>
<accession>A0A1Q8S6Q4</accession>
<sequence>MVGDCNKFYFVKPGETCQVVASSTGVSLEQCYK</sequence>
<name>A0A1Q8S6Q4_9PEZI</name>
<dbReference type="Proteomes" id="UP000186583">
    <property type="component" value="Unassembled WGS sequence"/>
</dbReference>
<dbReference type="InterPro" id="IPR018392">
    <property type="entry name" value="LysM"/>
</dbReference>
<dbReference type="SUPFAM" id="SSF54106">
    <property type="entry name" value="LysM domain"/>
    <property type="match status" value="1"/>
</dbReference>
<dbReference type="Gene3D" id="3.10.350.10">
    <property type="entry name" value="LysM domain"/>
    <property type="match status" value="1"/>
</dbReference>
<evidence type="ECO:0008006" key="3">
    <source>
        <dbReference type="Google" id="ProtNLM"/>
    </source>
</evidence>
<dbReference type="AlphaFoldDB" id="A0A1Q8S6Q4"/>
<dbReference type="OrthoDB" id="2281372at2759"/>
<gene>
    <name evidence="1" type="ORF">CCHL11_02241</name>
</gene>
<keyword evidence="2" id="KW-1185">Reference proteome</keyword>
<dbReference type="InterPro" id="IPR036779">
    <property type="entry name" value="LysM_dom_sf"/>
</dbReference>
<dbReference type="EMBL" id="MPGH01000011">
    <property type="protein sequence ID" value="OLN97133.1"/>
    <property type="molecule type" value="Genomic_DNA"/>
</dbReference>
<evidence type="ECO:0000313" key="2">
    <source>
        <dbReference type="Proteomes" id="UP000186583"/>
    </source>
</evidence>
<dbReference type="CDD" id="cd00118">
    <property type="entry name" value="LysM"/>
    <property type="match status" value="1"/>
</dbReference>
<proteinExistence type="predicted"/>
<comment type="caution">
    <text evidence="1">The sequence shown here is derived from an EMBL/GenBank/DDBJ whole genome shotgun (WGS) entry which is preliminary data.</text>
</comment>
<organism evidence="1 2">
    <name type="scientific">Colletotrichum chlorophyti</name>
    <dbReference type="NCBI Taxonomy" id="708187"/>
    <lineage>
        <taxon>Eukaryota</taxon>
        <taxon>Fungi</taxon>
        <taxon>Dikarya</taxon>
        <taxon>Ascomycota</taxon>
        <taxon>Pezizomycotina</taxon>
        <taxon>Sordariomycetes</taxon>
        <taxon>Hypocreomycetidae</taxon>
        <taxon>Glomerellales</taxon>
        <taxon>Glomerellaceae</taxon>
        <taxon>Colletotrichum</taxon>
    </lineage>
</organism>
<evidence type="ECO:0000313" key="1">
    <source>
        <dbReference type="EMBL" id="OLN97133.1"/>
    </source>
</evidence>